<dbReference type="STRING" id="93625.A0A409X6A8"/>
<accession>A0A409X6A8</accession>
<evidence type="ECO:0000313" key="2">
    <source>
        <dbReference type="Proteomes" id="UP000283269"/>
    </source>
</evidence>
<keyword evidence="2" id="KW-1185">Reference proteome</keyword>
<comment type="caution">
    <text evidence="1">The sequence shown here is derived from an EMBL/GenBank/DDBJ whole genome shotgun (WGS) entry which is preliminary data.</text>
</comment>
<sequence length="174" mass="19850">GSFLARLTPLLEGNTVSKCAIRKYYHSNAYPTSDVDLFLWNMAPDQAEVKIKEIYEAVRDSVPWDVTCIRTKHTVSIHSQYPHRSVQIVLRLYQSPAEILAGFDIDAPCCAYDGNRVWANPRAVVALMRQCNTVEMTRRSPSYEVRLAKYSQRSLEIYVPALERSNIDPTVRPS</sequence>
<dbReference type="Proteomes" id="UP000283269">
    <property type="component" value="Unassembled WGS sequence"/>
</dbReference>
<dbReference type="EMBL" id="NHYD01002523">
    <property type="protein sequence ID" value="PPQ86286.1"/>
    <property type="molecule type" value="Genomic_DNA"/>
</dbReference>
<protein>
    <submittedName>
        <fullName evidence="1">Uncharacterized protein</fullName>
    </submittedName>
</protein>
<name>A0A409X6A8_PSICY</name>
<reference evidence="1 2" key="1">
    <citation type="journal article" date="2018" name="Evol. Lett.">
        <title>Horizontal gene cluster transfer increased hallucinogenic mushroom diversity.</title>
        <authorList>
            <person name="Reynolds H.T."/>
            <person name="Vijayakumar V."/>
            <person name="Gluck-Thaler E."/>
            <person name="Korotkin H.B."/>
            <person name="Matheny P.B."/>
            <person name="Slot J.C."/>
        </authorList>
    </citation>
    <scope>NUCLEOTIDE SEQUENCE [LARGE SCALE GENOMIC DNA]</scope>
    <source>
        <strain evidence="1 2">2631</strain>
    </source>
</reference>
<dbReference type="InterPro" id="IPR053354">
    <property type="entry name" value="MGDG_epimerase"/>
</dbReference>
<dbReference type="AlphaFoldDB" id="A0A409X6A8"/>
<proteinExistence type="predicted"/>
<dbReference type="InParanoid" id="A0A409X6A8"/>
<gene>
    <name evidence="1" type="ORF">CVT25_005507</name>
</gene>
<dbReference type="PANTHER" id="PTHR43558:SF6">
    <property type="entry name" value="REDUCTASE, PUTATIVE (AFU_ORTHOLOGUE AFUA_3G10540)-RELATED"/>
    <property type="match status" value="1"/>
</dbReference>
<evidence type="ECO:0000313" key="1">
    <source>
        <dbReference type="EMBL" id="PPQ86286.1"/>
    </source>
</evidence>
<feature type="non-terminal residue" evidence="1">
    <location>
        <position position="1"/>
    </location>
</feature>
<dbReference type="OrthoDB" id="3025736at2759"/>
<dbReference type="PANTHER" id="PTHR43558">
    <property type="entry name" value="REDUCTASE, PUTATIVE (AFU_ORTHOLOGUE AFUA_3G10540)-RELATED"/>
    <property type="match status" value="1"/>
</dbReference>
<organism evidence="1 2">
    <name type="scientific">Psilocybe cyanescens</name>
    <dbReference type="NCBI Taxonomy" id="93625"/>
    <lineage>
        <taxon>Eukaryota</taxon>
        <taxon>Fungi</taxon>
        <taxon>Dikarya</taxon>
        <taxon>Basidiomycota</taxon>
        <taxon>Agaricomycotina</taxon>
        <taxon>Agaricomycetes</taxon>
        <taxon>Agaricomycetidae</taxon>
        <taxon>Agaricales</taxon>
        <taxon>Agaricineae</taxon>
        <taxon>Strophariaceae</taxon>
        <taxon>Psilocybe</taxon>
    </lineage>
</organism>